<keyword evidence="1" id="KW-0732">Signal</keyword>
<reference evidence="2 3" key="1">
    <citation type="submission" date="2014-04" db="EMBL/GenBank/DDBJ databases">
        <authorList>
            <consortium name="DOE Joint Genome Institute"/>
            <person name="Kuo A."/>
            <person name="Martino E."/>
            <person name="Perotto S."/>
            <person name="Kohler A."/>
            <person name="Nagy L.G."/>
            <person name="Floudas D."/>
            <person name="Copeland A."/>
            <person name="Barry K.W."/>
            <person name="Cichocki N."/>
            <person name="Veneault-Fourrey C."/>
            <person name="LaButti K."/>
            <person name="Lindquist E.A."/>
            <person name="Lipzen A."/>
            <person name="Lundell T."/>
            <person name="Morin E."/>
            <person name="Murat C."/>
            <person name="Sun H."/>
            <person name="Tunlid A."/>
            <person name="Henrissat B."/>
            <person name="Grigoriev I.V."/>
            <person name="Hibbett D.S."/>
            <person name="Martin F."/>
            <person name="Nordberg H.P."/>
            <person name="Cantor M.N."/>
            <person name="Hua S.X."/>
        </authorList>
    </citation>
    <scope>NUCLEOTIDE SEQUENCE [LARGE SCALE GENOMIC DNA]</scope>
    <source>
        <strain evidence="2 3">Zn</strain>
    </source>
</reference>
<organism evidence="2 3">
    <name type="scientific">Oidiodendron maius (strain Zn)</name>
    <dbReference type="NCBI Taxonomy" id="913774"/>
    <lineage>
        <taxon>Eukaryota</taxon>
        <taxon>Fungi</taxon>
        <taxon>Dikarya</taxon>
        <taxon>Ascomycota</taxon>
        <taxon>Pezizomycotina</taxon>
        <taxon>Leotiomycetes</taxon>
        <taxon>Leotiomycetes incertae sedis</taxon>
        <taxon>Myxotrichaceae</taxon>
        <taxon>Oidiodendron</taxon>
    </lineage>
</organism>
<proteinExistence type="predicted"/>
<dbReference type="InterPro" id="IPR052820">
    <property type="entry name" value="PhiA_domain"/>
</dbReference>
<dbReference type="STRING" id="913774.A0A0C3DGP7"/>
<dbReference type="AlphaFoldDB" id="A0A0C3DGP7"/>
<evidence type="ECO:0000313" key="3">
    <source>
        <dbReference type="Proteomes" id="UP000054321"/>
    </source>
</evidence>
<accession>A0A0C3DGP7</accession>
<dbReference type="InParanoid" id="A0A0C3DGP7"/>
<dbReference type="Proteomes" id="UP000054321">
    <property type="component" value="Unassembled WGS sequence"/>
</dbReference>
<name>A0A0C3DGP7_OIDMZ</name>
<dbReference type="PANTHER" id="PTHR42047:SF1">
    <property type="entry name" value="PROTEIN, PUTATIVE (AFU_ORTHOLOGUE AFUA_6G03560)-RELATED"/>
    <property type="match status" value="1"/>
</dbReference>
<reference evidence="3" key="2">
    <citation type="submission" date="2015-01" db="EMBL/GenBank/DDBJ databases">
        <title>Evolutionary Origins and Diversification of the Mycorrhizal Mutualists.</title>
        <authorList>
            <consortium name="DOE Joint Genome Institute"/>
            <consortium name="Mycorrhizal Genomics Consortium"/>
            <person name="Kohler A."/>
            <person name="Kuo A."/>
            <person name="Nagy L.G."/>
            <person name="Floudas D."/>
            <person name="Copeland A."/>
            <person name="Barry K.W."/>
            <person name="Cichocki N."/>
            <person name="Veneault-Fourrey C."/>
            <person name="LaButti K."/>
            <person name="Lindquist E.A."/>
            <person name="Lipzen A."/>
            <person name="Lundell T."/>
            <person name="Morin E."/>
            <person name="Murat C."/>
            <person name="Riley R."/>
            <person name="Ohm R."/>
            <person name="Sun H."/>
            <person name="Tunlid A."/>
            <person name="Henrissat B."/>
            <person name="Grigoriev I.V."/>
            <person name="Hibbett D.S."/>
            <person name="Martin F."/>
        </authorList>
    </citation>
    <scope>NUCLEOTIDE SEQUENCE [LARGE SCALE GENOMIC DNA]</scope>
    <source>
        <strain evidence="3">Zn</strain>
    </source>
</reference>
<evidence type="ECO:0000313" key="2">
    <source>
        <dbReference type="EMBL" id="KIN01138.1"/>
    </source>
</evidence>
<evidence type="ECO:0008006" key="4">
    <source>
        <dbReference type="Google" id="ProtNLM"/>
    </source>
</evidence>
<feature type="chain" id="PRO_5002176641" description="IgE-binding protein" evidence="1">
    <location>
        <begin position="19"/>
        <end position="194"/>
    </location>
</feature>
<dbReference type="HOGENOM" id="CLU_078556_0_1_1"/>
<dbReference type="PANTHER" id="PTHR42047">
    <property type="entry name" value="PROTEIN, PUTATIVE (AFU_ORTHOLOGUE AFUA_6G03560)-RELATED"/>
    <property type="match status" value="1"/>
</dbReference>
<gene>
    <name evidence="2" type="ORF">OIDMADRAFT_54278</name>
</gene>
<sequence length="194" mass="19958">MAFVQSLLSIVSLASVVAGTVFQTSVFTADADSPFNGQVVNAAGGAFYLGLPKPGTFCPDPTQCPGGTTTLFAGMNALWVEVPGGQQVYVAESGAISFTIAHSLLPPDVAQGAFTNTTVVSDCAAPFNVFNWKSSEASGTGGILVCPVNLPGTTTASHQIYAKSPSFSWTNCTEVIGLLPLVTSSQDFGAFEYA</sequence>
<evidence type="ECO:0000256" key="1">
    <source>
        <dbReference type="SAM" id="SignalP"/>
    </source>
</evidence>
<keyword evidence="3" id="KW-1185">Reference proteome</keyword>
<feature type="signal peptide" evidence="1">
    <location>
        <begin position="1"/>
        <end position="18"/>
    </location>
</feature>
<dbReference type="OrthoDB" id="5430620at2759"/>
<dbReference type="EMBL" id="KN832876">
    <property type="protein sequence ID" value="KIN01138.1"/>
    <property type="molecule type" value="Genomic_DNA"/>
</dbReference>
<protein>
    <recommendedName>
        <fullName evidence="4">IgE-binding protein</fullName>
    </recommendedName>
</protein>